<dbReference type="OMA" id="HYHEEYL"/>
<feature type="compositionally biased region" description="Basic residues" evidence="2">
    <location>
        <begin position="1064"/>
        <end position="1078"/>
    </location>
</feature>
<accession>A0A078ACX2</accession>
<feature type="coiled-coil region" evidence="1">
    <location>
        <begin position="49"/>
        <end position="83"/>
    </location>
</feature>
<dbReference type="EMBL" id="CCKQ01008274">
    <property type="protein sequence ID" value="CDW79711.1"/>
    <property type="molecule type" value="Genomic_DNA"/>
</dbReference>
<name>A0A078ACX2_STYLE</name>
<evidence type="ECO:0000256" key="1">
    <source>
        <dbReference type="SAM" id="Coils"/>
    </source>
</evidence>
<gene>
    <name evidence="3" type="primary">Contig13813.g14733</name>
    <name evidence="3" type="ORF">STYLEM_8702</name>
</gene>
<protein>
    <submittedName>
        <fullName evidence="3">Uncharacterized protein</fullName>
    </submittedName>
</protein>
<dbReference type="InParanoid" id="A0A078ACX2"/>
<keyword evidence="4" id="KW-1185">Reference proteome</keyword>
<feature type="region of interest" description="Disordered" evidence="2">
    <location>
        <begin position="1061"/>
        <end position="1126"/>
    </location>
</feature>
<sequence length="1126" mass="132775">MKIHIGGEAYTRIKNQDAKSFREERLFITESQVKTKSREVNDTDGKDLQNAYEQRIQDEERMRRRIIKEKQSAKDDIEKMQQKHYLKTMKLITHEPSNSKYYDPYPVKPGVHFIKALVCSDIPIKQLKIPMPHTVGLFDERFYLYTNEKGYLVYKSHFKDQDFIDACDKPIRHAINRTSEAPFIVKKQQDFPPYNIEKTAIAYKDEKIEEMLTKMEGDVILQQFIHPFGGKATFLRFQYHNPKSVSGKLNTAVLVTNRGRIMENLSIKGLQERAFVNQNIINSFDAFTQKQQQGFIILEEIAQQLIEFMICSYRLKMSKIVLDFMKDDNDEKICFMGVKYFEVDERSALYKQILCQDDEVKKRELMDKKQDPHEAQLIYQCILCKEHYEKCEMKRVITHKMIIDLKNHLNKRGIFLLEQINPQILNDLNINHQKWKTNTCKVCDICYLIVVAEQDLQNVEKRFAEVQNIPVLKTDSKIEEQQMAEMNAIANKGKPKFNTSQFKEQLIQWRILITLNQFFDLEKEELDRINKNKEIFYLQIKLFDYITIFEVRTNNFKKIKSYDPEVLDSDQIVVITSLDLFKIRVHYFFTQTANINTFLTNIKIELRLTLGESWTKNVIAMGFINPFKYLNKFNYDRVQMQSFRAFLFSDQMQRFSLDGMVGLKQDQPIKTENVQLYQQHDIYVPDNGYYNCDPFPLEWLEIIDRKIMLGNYTEFEEVEQNTKKSLNQQIFENYFPLAKIDEEKISKIRNEPLKERPKSAIKSKIQQYNLNMLQVRQTPGQRTRNANNIFKTKQDYGYGDFLTQFESISTSRHQFSTIQNNNDNVKSERNNTSSAYLNKQYQSAKTPSMFNEQKNMPKFISNSSRQFTQQSTGRNNATPYNDEKEKIIHELSISEISSNVRDISQDLDDIVNDKLRSSYDQIGVNINARSSTANGRRIMNLRKSHNNQYFTLRKESVNSDEYSIADKFQPNSGKPIDLNMIKKHLKKPITLKKLMKRLEREDVNDMKVQKSSEAYVNKNLKIKKPKKLQSSKDIFIKNSYQQYSEYKQDFNKVIERITGGKIEKQKKKRSKTHKRKSRGMGQGHYGSVDPQIESENKSHSLIRTNDILNHSIEEEKPDDLQLIPSD</sequence>
<keyword evidence="1" id="KW-0175">Coiled coil</keyword>
<dbReference type="OrthoDB" id="290772at2759"/>
<evidence type="ECO:0000313" key="3">
    <source>
        <dbReference type="EMBL" id="CDW79711.1"/>
    </source>
</evidence>
<evidence type="ECO:0000313" key="4">
    <source>
        <dbReference type="Proteomes" id="UP000039865"/>
    </source>
</evidence>
<feature type="compositionally biased region" description="Polar residues" evidence="2">
    <location>
        <begin position="1099"/>
        <end position="1108"/>
    </location>
</feature>
<dbReference type="AlphaFoldDB" id="A0A078ACX2"/>
<proteinExistence type="predicted"/>
<organism evidence="3 4">
    <name type="scientific">Stylonychia lemnae</name>
    <name type="common">Ciliate</name>
    <dbReference type="NCBI Taxonomy" id="5949"/>
    <lineage>
        <taxon>Eukaryota</taxon>
        <taxon>Sar</taxon>
        <taxon>Alveolata</taxon>
        <taxon>Ciliophora</taxon>
        <taxon>Intramacronucleata</taxon>
        <taxon>Spirotrichea</taxon>
        <taxon>Stichotrichia</taxon>
        <taxon>Sporadotrichida</taxon>
        <taxon>Oxytrichidae</taxon>
        <taxon>Stylonychinae</taxon>
        <taxon>Stylonychia</taxon>
    </lineage>
</organism>
<dbReference type="Proteomes" id="UP000039865">
    <property type="component" value="Unassembled WGS sequence"/>
</dbReference>
<reference evidence="3 4" key="1">
    <citation type="submission" date="2014-06" db="EMBL/GenBank/DDBJ databases">
        <authorList>
            <person name="Swart Estienne"/>
        </authorList>
    </citation>
    <scope>NUCLEOTIDE SEQUENCE [LARGE SCALE GENOMIC DNA]</scope>
    <source>
        <strain evidence="3 4">130c</strain>
    </source>
</reference>
<evidence type="ECO:0000256" key="2">
    <source>
        <dbReference type="SAM" id="MobiDB-lite"/>
    </source>
</evidence>